<keyword evidence="1" id="KW-0175">Coiled coil</keyword>
<feature type="compositionally biased region" description="Basic and acidic residues" evidence="2">
    <location>
        <begin position="412"/>
        <end position="432"/>
    </location>
</feature>
<dbReference type="Proteomes" id="UP001153678">
    <property type="component" value="Unassembled WGS sequence"/>
</dbReference>
<feature type="coiled-coil region" evidence="1">
    <location>
        <begin position="80"/>
        <end position="107"/>
    </location>
</feature>
<name>A0A9W4SY73_9GLOM</name>
<dbReference type="OrthoDB" id="2410986at2759"/>
<gene>
    <name evidence="3" type="ORF">FWILDA_LOCUS12249</name>
</gene>
<organism evidence="3 4">
    <name type="scientific">Funneliformis geosporum</name>
    <dbReference type="NCBI Taxonomy" id="1117311"/>
    <lineage>
        <taxon>Eukaryota</taxon>
        <taxon>Fungi</taxon>
        <taxon>Fungi incertae sedis</taxon>
        <taxon>Mucoromycota</taxon>
        <taxon>Glomeromycotina</taxon>
        <taxon>Glomeromycetes</taxon>
        <taxon>Glomerales</taxon>
        <taxon>Glomeraceae</taxon>
        <taxon>Funneliformis</taxon>
    </lineage>
</organism>
<evidence type="ECO:0000256" key="2">
    <source>
        <dbReference type="SAM" id="MobiDB-lite"/>
    </source>
</evidence>
<reference evidence="3" key="1">
    <citation type="submission" date="2022-08" db="EMBL/GenBank/DDBJ databases">
        <authorList>
            <person name="Kallberg Y."/>
            <person name="Tangrot J."/>
            <person name="Rosling A."/>
        </authorList>
    </citation>
    <scope>NUCLEOTIDE SEQUENCE</scope>
    <source>
        <strain evidence="3">Wild A</strain>
    </source>
</reference>
<dbReference type="EMBL" id="CAMKVN010003863">
    <property type="protein sequence ID" value="CAI2185782.1"/>
    <property type="molecule type" value="Genomic_DNA"/>
</dbReference>
<sequence>SEEQSSLKLTYFLKTWGTDTLIMFLRGDEKLRDIELGYNFFTKLNDEKITGLYQGTVHYLLITDIRELSFGEQVVESESTATSSQEVKELLDRIALLEEKLSKNEYAFDVIVKPKQKANKWTANIEQVGLGDLKDHILLLIDLVLPGLAEVCGPQIGKTSQTLALINNTRYYPRNDGSFWEMLRSLVSKNNLKFTVFIETPSKPFNSWTFPKVCELYGLSDDPNPGIDVYPVFKCGCVDTKNERYEEALQKLFDELETRVATTPIDVSYEATKSIYSYSFLASATFPFKSQIKIVPEKLVEKKYGRGNLDFGIESRTTGRTIGLIEVKKDDFKQGLAQATVQMESSLGHKRKANEIDDEYGLDKDSEGIITFKLSKPLFVAYDGEGTKGMAEKVLGHILQLLEEAQKPVKALEESREIKRVRSGELPKHNDNDNTDVEEVSSRMTEISAGGPSQNSSDDSKEVSPSNSPEDVDDYYKMILEESSYRPKGLQVLDTPAKTEILSIGLAIASVIMRIMMIGHYLHSSRDAVQKDLRECLEVISHTAKAKNANLAKSYLANLDNMFKSKQAEDFWRKLEERQLNDDVKFSKEKHNKKLIVNVLREHDSVSSSLVVSETEGSSQQRCVSSNEDDLSNGDDLSDNGLSDDDDLPIDNNDDFSNGSNSGKDNEYENEDDVDVADLCKPHVMEADTGKVLTSDE</sequence>
<evidence type="ECO:0000256" key="1">
    <source>
        <dbReference type="SAM" id="Coils"/>
    </source>
</evidence>
<evidence type="ECO:0000313" key="4">
    <source>
        <dbReference type="Proteomes" id="UP001153678"/>
    </source>
</evidence>
<feature type="compositionally biased region" description="Polar residues" evidence="2">
    <location>
        <begin position="451"/>
        <end position="469"/>
    </location>
</feature>
<comment type="caution">
    <text evidence="3">The sequence shown here is derived from an EMBL/GenBank/DDBJ whole genome shotgun (WGS) entry which is preliminary data.</text>
</comment>
<dbReference type="AlphaFoldDB" id="A0A9W4SY73"/>
<feature type="compositionally biased region" description="Acidic residues" evidence="2">
    <location>
        <begin position="627"/>
        <end position="654"/>
    </location>
</feature>
<proteinExistence type="predicted"/>
<feature type="region of interest" description="Disordered" evidence="2">
    <location>
        <begin position="412"/>
        <end position="472"/>
    </location>
</feature>
<feature type="non-terminal residue" evidence="3">
    <location>
        <position position="697"/>
    </location>
</feature>
<protein>
    <submittedName>
        <fullName evidence="3">15837_t:CDS:1</fullName>
    </submittedName>
</protein>
<keyword evidence="4" id="KW-1185">Reference proteome</keyword>
<accession>A0A9W4SY73</accession>
<feature type="compositionally biased region" description="Basic and acidic residues" evidence="2">
    <location>
        <begin position="678"/>
        <end position="689"/>
    </location>
</feature>
<evidence type="ECO:0000313" key="3">
    <source>
        <dbReference type="EMBL" id="CAI2185782.1"/>
    </source>
</evidence>
<feature type="compositionally biased region" description="Low complexity" evidence="2">
    <location>
        <begin position="610"/>
        <end position="619"/>
    </location>
</feature>
<feature type="region of interest" description="Disordered" evidence="2">
    <location>
        <begin position="610"/>
        <end position="697"/>
    </location>
</feature>